<evidence type="ECO:0000256" key="2">
    <source>
        <dbReference type="ARBA" id="ARBA00004651"/>
    </source>
</evidence>
<dbReference type="SUPFAM" id="SSF81345">
    <property type="entry name" value="ABC transporter involved in vitamin B12 uptake, BtuC"/>
    <property type="match status" value="1"/>
</dbReference>
<dbReference type="PANTHER" id="PTHR30477">
    <property type="entry name" value="ABC-TRANSPORTER METAL-BINDING PROTEIN"/>
    <property type="match status" value="1"/>
</dbReference>
<evidence type="ECO:0000256" key="3">
    <source>
        <dbReference type="ARBA" id="ARBA00008034"/>
    </source>
</evidence>
<keyword evidence="8" id="KW-0864">Zinc transport</keyword>
<dbReference type="PANTHER" id="PTHR30477:SF23">
    <property type="entry name" value="HIGH-AFFINITY ZINC UPTAKE SYSTEM MEMBRANE PROTEIN ZNUB"/>
    <property type="match status" value="1"/>
</dbReference>
<comment type="similarity">
    <text evidence="3 13">Belongs to the ABC-3 integral membrane protein family.</text>
</comment>
<organism evidence="15 16">
    <name type="scientific">Microbulbifer celer</name>
    <dbReference type="NCBI Taxonomy" id="435905"/>
    <lineage>
        <taxon>Bacteria</taxon>
        <taxon>Pseudomonadati</taxon>
        <taxon>Pseudomonadota</taxon>
        <taxon>Gammaproteobacteria</taxon>
        <taxon>Cellvibrionales</taxon>
        <taxon>Microbulbiferaceae</taxon>
        <taxon>Microbulbifer</taxon>
    </lineage>
</organism>
<evidence type="ECO:0000256" key="11">
    <source>
        <dbReference type="ARBA" id="ARBA00023136"/>
    </source>
</evidence>
<keyword evidence="6 13" id="KW-0812">Transmembrane</keyword>
<evidence type="ECO:0000313" key="15">
    <source>
        <dbReference type="EMBL" id="MFD1216702.1"/>
    </source>
</evidence>
<accession>A0ABW3U780</accession>
<evidence type="ECO:0000256" key="14">
    <source>
        <dbReference type="SAM" id="Phobius"/>
    </source>
</evidence>
<evidence type="ECO:0000313" key="16">
    <source>
        <dbReference type="Proteomes" id="UP001597264"/>
    </source>
</evidence>
<dbReference type="Pfam" id="PF00950">
    <property type="entry name" value="ABC-3"/>
    <property type="match status" value="1"/>
</dbReference>
<protein>
    <recommendedName>
        <fullName evidence="12">High-affinity zinc uptake system membrane protein ZnuB</fullName>
    </recommendedName>
</protein>
<proteinExistence type="inferred from homology"/>
<reference evidence="16" key="1">
    <citation type="journal article" date="2019" name="Int. J. Syst. Evol. Microbiol.">
        <title>The Global Catalogue of Microorganisms (GCM) 10K type strain sequencing project: providing services to taxonomists for standard genome sequencing and annotation.</title>
        <authorList>
            <consortium name="The Broad Institute Genomics Platform"/>
            <consortium name="The Broad Institute Genome Sequencing Center for Infectious Disease"/>
            <person name="Wu L."/>
            <person name="Ma J."/>
        </authorList>
    </citation>
    <scope>NUCLEOTIDE SEQUENCE [LARGE SCALE GENOMIC DNA]</scope>
    <source>
        <strain evidence="16">CCUG 54356</strain>
    </source>
</reference>
<feature type="transmembrane region" description="Helical" evidence="14">
    <location>
        <begin position="93"/>
        <end position="114"/>
    </location>
</feature>
<keyword evidence="5" id="KW-1003">Cell membrane</keyword>
<evidence type="ECO:0000256" key="10">
    <source>
        <dbReference type="ARBA" id="ARBA00023065"/>
    </source>
</evidence>
<dbReference type="Proteomes" id="UP001597264">
    <property type="component" value="Unassembled WGS sequence"/>
</dbReference>
<evidence type="ECO:0000256" key="7">
    <source>
        <dbReference type="ARBA" id="ARBA00022833"/>
    </source>
</evidence>
<evidence type="ECO:0000256" key="9">
    <source>
        <dbReference type="ARBA" id="ARBA00022989"/>
    </source>
</evidence>
<keyword evidence="7" id="KW-0862">Zinc</keyword>
<evidence type="ECO:0000256" key="1">
    <source>
        <dbReference type="ARBA" id="ARBA00002313"/>
    </source>
</evidence>
<evidence type="ECO:0000256" key="12">
    <source>
        <dbReference type="ARBA" id="ARBA00040080"/>
    </source>
</evidence>
<evidence type="ECO:0000256" key="8">
    <source>
        <dbReference type="ARBA" id="ARBA00022906"/>
    </source>
</evidence>
<keyword evidence="9 14" id="KW-1133">Transmembrane helix</keyword>
<name>A0ABW3U780_9GAMM</name>
<keyword evidence="4 13" id="KW-0813">Transport</keyword>
<evidence type="ECO:0000256" key="5">
    <source>
        <dbReference type="ARBA" id="ARBA00022475"/>
    </source>
</evidence>
<feature type="transmembrane region" description="Helical" evidence="14">
    <location>
        <begin position="134"/>
        <end position="156"/>
    </location>
</feature>
<gene>
    <name evidence="15" type="ORF">ACFQ2X_08840</name>
</gene>
<keyword evidence="11 14" id="KW-0472">Membrane</keyword>
<keyword evidence="10" id="KW-0406">Ion transport</keyword>
<feature type="transmembrane region" description="Helical" evidence="14">
    <location>
        <begin position="220"/>
        <end position="242"/>
    </location>
</feature>
<comment type="caution">
    <text evidence="15">The sequence shown here is derived from an EMBL/GenBank/DDBJ whole genome shotgun (WGS) entry which is preliminary data.</text>
</comment>
<dbReference type="InterPro" id="IPR001626">
    <property type="entry name" value="ABC_TroCD"/>
</dbReference>
<feature type="transmembrane region" description="Helical" evidence="14">
    <location>
        <begin position="12"/>
        <end position="36"/>
    </location>
</feature>
<feature type="transmembrane region" description="Helical" evidence="14">
    <location>
        <begin position="56"/>
        <end position="81"/>
    </location>
</feature>
<comment type="subcellular location">
    <subcellularLocation>
        <location evidence="2 13">Cell membrane</location>
        <topology evidence="2 13">Multi-pass membrane protein</topology>
    </subcellularLocation>
</comment>
<feature type="transmembrane region" description="Helical" evidence="14">
    <location>
        <begin position="177"/>
        <end position="208"/>
    </location>
</feature>
<evidence type="ECO:0000256" key="6">
    <source>
        <dbReference type="ARBA" id="ARBA00022692"/>
    </source>
</evidence>
<sequence length="273" mass="28686">MNDLSQLLQSSFLWYALAAGLLVAVVSGPLGCFAVWRRMAYFGDTLAHSALLGVTLGFVLHIQPTLAVGASSCVLALLLVYLQRRQHLSVDTLLGILSHSMLALGIVTVSLLDINVDLLSLLLGDLLAVSTQDLYLMLAAAGVIALLLLVLWPKLLAFTLHEELAAVEGVPVEKIRLALMLMLALLIAIAMKVVGVLLITALLIIPAATARRLTTTPEQMALRASAIGCVSVLLGLAASVLWDSPAGPSIVLAAGTLFLIGQFRRPADQAGAG</sequence>
<evidence type="ECO:0000256" key="13">
    <source>
        <dbReference type="RuleBase" id="RU003943"/>
    </source>
</evidence>
<dbReference type="InterPro" id="IPR037294">
    <property type="entry name" value="ABC_BtuC-like"/>
</dbReference>
<keyword evidence="16" id="KW-1185">Reference proteome</keyword>
<dbReference type="EMBL" id="JBHTLR010000008">
    <property type="protein sequence ID" value="MFD1216702.1"/>
    <property type="molecule type" value="Genomic_DNA"/>
</dbReference>
<evidence type="ECO:0000256" key="4">
    <source>
        <dbReference type="ARBA" id="ARBA00022448"/>
    </source>
</evidence>
<comment type="function">
    <text evidence="1">Involved in the high-affinity zinc uptake transport system.</text>
</comment>
<dbReference type="Gene3D" id="1.10.3470.10">
    <property type="entry name" value="ABC transporter involved in vitamin B12 uptake, BtuC"/>
    <property type="match status" value="1"/>
</dbReference>
<dbReference type="RefSeq" id="WP_230436769.1">
    <property type="nucleotide sequence ID" value="NZ_CP087715.1"/>
</dbReference>